<sequence length="402" mass="45620">MNKSNPGDIIQYDSRRSSPKLHHATSLKVVQWNIERGYELDQIIQELAALDADIIALQELDLWCKRSKGVDQLKVICEALEMKGGFVIEFDELGSPLRSERTQGGGFHGNAILSKHDMAFQVIDHKYQPVDWGTEGAKFNEPRLGRRFTLVAEISTPFKKTLCYSAHLEVFCGLTGRVLQFSEILEHSLKNSAEYPYQLVFGDLNTMAHSIARLSPVFCCDRYRWRSLGFSEAEWWWKYLFSWHVGDGPVNEVLAAAMPELANYPGILKAARNPGLYDPWDPSSDITLHNPGYLGLYKAKLDWTLLRGFKVLEKSIGNQTYTASDHAYLALEINRCEDLKLIEDPVKFHTHFPTPKTWISGVTKNCLLFGFTALAVLSLLKAQNVFIPFLPPSLLHYLVKKV</sequence>
<name>A0ACC2S0G2_9FUNG</name>
<proteinExistence type="predicted"/>
<dbReference type="Proteomes" id="UP001165960">
    <property type="component" value="Unassembled WGS sequence"/>
</dbReference>
<keyword evidence="2" id="KW-1185">Reference proteome</keyword>
<gene>
    <name evidence="1" type="ORF">DSO57_1039020</name>
</gene>
<dbReference type="EMBL" id="QTSX02006250">
    <property type="protein sequence ID" value="KAJ9055848.1"/>
    <property type="molecule type" value="Genomic_DNA"/>
</dbReference>
<organism evidence="1 2">
    <name type="scientific">Entomophthora muscae</name>
    <dbReference type="NCBI Taxonomy" id="34485"/>
    <lineage>
        <taxon>Eukaryota</taxon>
        <taxon>Fungi</taxon>
        <taxon>Fungi incertae sedis</taxon>
        <taxon>Zoopagomycota</taxon>
        <taxon>Entomophthoromycotina</taxon>
        <taxon>Entomophthoromycetes</taxon>
        <taxon>Entomophthorales</taxon>
        <taxon>Entomophthoraceae</taxon>
        <taxon>Entomophthora</taxon>
    </lineage>
</organism>
<evidence type="ECO:0000313" key="2">
    <source>
        <dbReference type="Proteomes" id="UP001165960"/>
    </source>
</evidence>
<protein>
    <submittedName>
        <fullName evidence="1">Uncharacterized protein</fullName>
    </submittedName>
</protein>
<reference evidence="1" key="1">
    <citation type="submission" date="2022-04" db="EMBL/GenBank/DDBJ databases">
        <title>Genome of the entomopathogenic fungus Entomophthora muscae.</title>
        <authorList>
            <person name="Elya C."/>
            <person name="Lovett B.R."/>
            <person name="Lee E."/>
            <person name="Macias A.M."/>
            <person name="Hajek A.E."/>
            <person name="De Bivort B.L."/>
            <person name="Kasson M.T."/>
            <person name="De Fine Licht H.H."/>
            <person name="Stajich J.E."/>
        </authorList>
    </citation>
    <scope>NUCLEOTIDE SEQUENCE</scope>
    <source>
        <strain evidence="1">Berkeley</strain>
    </source>
</reference>
<evidence type="ECO:0000313" key="1">
    <source>
        <dbReference type="EMBL" id="KAJ9055848.1"/>
    </source>
</evidence>
<comment type="caution">
    <text evidence="1">The sequence shown here is derived from an EMBL/GenBank/DDBJ whole genome shotgun (WGS) entry which is preliminary data.</text>
</comment>
<accession>A0ACC2S0G2</accession>